<evidence type="ECO:0000313" key="10">
    <source>
        <dbReference type="Proteomes" id="UP001444661"/>
    </source>
</evidence>
<dbReference type="PANTHER" id="PTHR33048:SF47">
    <property type="entry name" value="INTEGRAL MEMBRANE PROTEIN-RELATED"/>
    <property type="match status" value="1"/>
</dbReference>
<dbReference type="InterPro" id="IPR049326">
    <property type="entry name" value="Rhodopsin_dom_fungi"/>
</dbReference>
<feature type="transmembrane region" description="Helical" evidence="7">
    <location>
        <begin position="25"/>
        <end position="52"/>
    </location>
</feature>
<name>A0ABR1SWH6_9PEZI</name>
<evidence type="ECO:0000313" key="9">
    <source>
        <dbReference type="EMBL" id="KAK8038668.1"/>
    </source>
</evidence>
<comment type="similarity">
    <text evidence="5">Belongs to the SAT4 family.</text>
</comment>
<evidence type="ECO:0000256" key="2">
    <source>
        <dbReference type="ARBA" id="ARBA00022692"/>
    </source>
</evidence>
<sequence length="335" mass="37650">MIDLSVVPHGTGRHVWSGPPDALKAWALGLFISEICYAVAIATAKWSILSFYWRIFGVRESIRLPIRILAVIVAAWAMAMFLVIMFQCMPLRAVWQQYDPFNPINPGEFTCGVRLKDFFKGNSIPNILTDVCMVMLPLPYIWKLQLPRRQKIALAGIFALARVLFGTRRLVLVNLSKLLPPRLCYSVTVVSIIRLRLLIHLDLESPDITYNFVTSWIWSVIEVNIGIVCACLPSLKPLLSLAVKWTTVMSGEAGSDQRPAEGNTFMNTFLRRGRPAKKSRSDTLDDERPFAPLNDAEAQTTSGSGLELRDMGAREAHESDAITVTREFRIQDSDQ</sequence>
<dbReference type="Pfam" id="PF20684">
    <property type="entry name" value="Fung_rhodopsin"/>
    <property type="match status" value="1"/>
</dbReference>
<proteinExistence type="inferred from homology"/>
<evidence type="ECO:0000256" key="7">
    <source>
        <dbReference type="SAM" id="Phobius"/>
    </source>
</evidence>
<keyword evidence="2 7" id="KW-0812">Transmembrane</keyword>
<evidence type="ECO:0000256" key="3">
    <source>
        <dbReference type="ARBA" id="ARBA00022989"/>
    </source>
</evidence>
<evidence type="ECO:0000256" key="5">
    <source>
        <dbReference type="ARBA" id="ARBA00038359"/>
    </source>
</evidence>
<feature type="compositionally biased region" description="Basic and acidic residues" evidence="6">
    <location>
        <begin position="279"/>
        <end position="289"/>
    </location>
</feature>
<feature type="compositionally biased region" description="Basic and acidic residues" evidence="6">
    <location>
        <begin position="307"/>
        <end position="335"/>
    </location>
</feature>
<evidence type="ECO:0000256" key="6">
    <source>
        <dbReference type="SAM" id="MobiDB-lite"/>
    </source>
</evidence>
<reference evidence="9 10" key="1">
    <citation type="submission" date="2023-01" db="EMBL/GenBank/DDBJ databases">
        <title>Analysis of 21 Apiospora genomes using comparative genomics revels a genus with tremendous synthesis potential of carbohydrate active enzymes and secondary metabolites.</title>
        <authorList>
            <person name="Sorensen T."/>
        </authorList>
    </citation>
    <scope>NUCLEOTIDE SEQUENCE [LARGE SCALE GENOMIC DNA]</scope>
    <source>
        <strain evidence="9 10">CBS 33761</strain>
    </source>
</reference>
<evidence type="ECO:0000256" key="4">
    <source>
        <dbReference type="ARBA" id="ARBA00023136"/>
    </source>
</evidence>
<dbReference type="Proteomes" id="UP001444661">
    <property type="component" value="Unassembled WGS sequence"/>
</dbReference>
<keyword evidence="10" id="KW-1185">Reference proteome</keyword>
<comment type="subcellular location">
    <subcellularLocation>
        <location evidence="1">Membrane</location>
        <topology evidence="1">Multi-pass membrane protein</topology>
    </subcellularLocation>
</comment>
<feature type="region of interest" description="Disordered" evidence="6">
    <location>
        <begin position="274"/>
        <end position="335"/>
    </location>
</feature>
<comment type="caution">
    <text evidence="9">The sequence shown here is derived from an EMBL/GenBank/DDBJ whole genome shotgun (WGS) entry which is preliminary data.</text>
</comment>
<gene>
    <name evidence="9" type="ORF">PG993_007079</name>
</gene>
<dbReference type="EMBL" id="JAQQWK010000006">
    <property type="protein sequence ID" value="KAK8038668.1"/>
    <property type="molecule type" value="Genomic_DNA"/>
</dbReference>
<dbReference type="PANTHER" id="PTHR33048">
    <property type="entry name" value="PTH11-LIKE INTEGRAL MEMBRANE PROTEIN (AFU_ORTHOLOGUE AFUA_5G11245)"/>
    <property type="match status" value="1"/>
</dbReference>
<keyword evidence="3 7" id="KW-1133">Transmembrane helix</keyword>
<dbReference type="InterPro" id="IPR052337">
    <property type="entry name" value="SAT4-like"/>
</dbReference>
<organism evidence="9 10">
    <name type="scientific">Apiospora rasikravindrae</name>
    <dbReference type="NCBI Taxonomy" id="990691"/>
    <lineage>
        <taxon>Eukaryota</taxon>
        <taxon>Fungi</taxon>
        <taxon>Dikarya</taxon>
        <taxon>Ascomycota</taxon>
        <taxon>Pezizomycotina</taxon>
        <taxon>Sordariomycetes</taxon>
        <taxon>Xylariomycetidae</taxon>
        <taxon>Amphisphaeriales</taxon>
        <taxon>Apiosporaceae</taxon>
        <taxon>Apiospora</taxon>
    </lineage>
</organism>
<feature type="domain" description="Rhodopsin" evidence="8">
    <location>
        <begin position="6"/>
        <end position="240"/>
    </location>
</feature>
<evidence type="ECO:0000256" key="1">
    <source>
        <dbReference type="ARBA" id="ARBA00004141"/>
    </source>
</evidence>
<evidence type="ECO:0000259" key="8">
    <source>
        <dbReference type="Pfam" id="PF20684"/>
    </source>
</evidence>
<feature type="transmembrane region" description="Helical" evidence="7">
    <location>
        <begin position="64"/>
        <end position="86"/>
    </location>
</feature>
<protein>
    <recommendedName>
        <fullName evidence="8">Rhodopsin domain-containing protein</fullName>
    </recommendedName>
</protein>
<accession>A0ABR1SWH6</accession>
<keyword evidence="4 7" id="KW-0472">Membrane</keyword>